<organism evidence="1 2">
    <name type="scientific">Stephania yunnanensis</name>
    <dbReference type="NCBI Taxonomy" id="152371"/>
    <lineage>
        <taxon>Eukaryota</taxon>
        <taxon>Viridiplantae</taxon>
        <taxon>Streptophyta</taxon>
        <taxon>Embryophyta</taxon>
        <taxon>Tracheophyta</taxon>
        <taxon>Spermatophyta</taxon>
        <taxon>Magnoliopsida</taxon>
        <taxon>Ranunculales</taxon>
        <taxon>Menispermaceae</taxon>
        <taxon>Menispermoideae</taxon>
        <taxon>Cissampelideae</taxon>
        <taxon>Stephania</taxon>
    </lineage>
</organism>
<keyword evidence="2" id="KW-1185">Reference proteome</keyword>
<evidence type="ECO:0000313" key="1">
    <source>
        <dbReference type="EMBL" id="KAK9107250.1"/>
    </source>
</evidence>
<dbReference type="AlphaFoldDB" id="A0AAP0I3D2"/>
<dbReference type="Proteomes" id="UP001420932">
    <property type="component" value="Unassembled WGS sequence"/>
</dbReference>
<evidence type="ECO:0000313" key="2">
    <source>
        <dbReference type="Proteomes" id="UP001420932"/>
    </source>
</evidence>
<comment type="caution">
    <text evidence="1">The sequence shown here is derived from an EMBL/GenBank/DDBJ whole genome shotgun (WGS) entry which is preliminary data.</text>
</comment>
<proteinExistence type="predicted"/>
<dbReference type="EMBL" id="JBBNAF010000010">
    <property type="protein sequence ID" value="KAK9107250.1"/>
    <property type="molecule type" value="Genomic_DNA"/>
</dbReference>
<gene>
    <name evidence="1" type="ORF">Syun_023261</name>
</gene>
<name>A0AAP0I3D2_9MAGN</name>
<reference evidence="1 2" key="1">
    <citation type="submission" date="2024-01" db="EMBL/GenBank/DDBJ databases">
        <title>Genome assemblies of Stephania.</title>
        <authorList>
            <person name="Yang L."/>
        </authorList>
    </citation>
    <scope>NUCLEOTIDE SEQUENCE [LARGE SCALE GENOMIC DNA]</scope>
    <source>
        <strain evidence="1">YNDBR</strain>
        <tissue evidence="1">Leaf</tissue>
    </source>
</reference>
<sequence>MAIETQNCVDSNMFEKLVGYRLELINILQAQVATRAHAVHVAYEVLTTTLTTQEEQATFLVHAGVESFAVVLVQANLAVLSGMSWEERHEKLGTVISMTKLNTMRMVRSRAKTYVITQTLQHESR</sequence>
<protein>
    <submittedName>
        <fullName evidence="1">Uncharacterized protein</fullName>
    </submittedName>
</protein>
<accession>A0AAP0I3D2</accession>